<dbReference type="InterPro" id="IPR013783">
    <property type="entry name" value="Ig-like_fold"/>
</dbReference>
<dbReference type="Proteomes" id="UP001501243">
    <property type="component" value="Unassembled WGS sequence"/>
</dbReference>
<evidence type="ECO:0000313" key="2">
    <source>
        <dbReference type="EMBL" id="GAA4497736.1"/>
    </source>
</evidence>
<dbReference type="Pfam" id="PF01833">
    <property type="entry name" value="TIG"/>
    <property type="match status" value="1"/>
</dbReference>
<dbReference type="EMBL" id="BAABGQ010000005">
    <property type="protein sequence ID" value="GAA4497736.1"/>
    <property type="molecule type" value="Genomic_DNA"/>
</dbReference>
<evidence type="ECO:0000259" key="1">
    <source>
        <dbReference type="Pfam" id="PF01833"/>
    </source>
</evidence>
<name>A0ABP8Q7T1_9BACT</name>
<dbReference type="RefSeq" id="WP_208131735.1">
    <property type="nucleotide sequence ID" value="NZ_BAABGQ010000005.1"/>
</dbReference>
<dbReference type="NCBIfam" id="TIGR04183">
    <property type="entry name" value="Por_Secre_tail"/>
    <property type="match status" value="1"/>
</dbReference>
<comment type="caution">
    <text evidence="2">The sequence shown here is derived from an EMBL/GenBank/DDBJ whole genome shotgun (WGS) entry which is preliminary data.</text>
</comment>
<reference evidence="3" key="1">
    <citation type="journal article" date="2019" name="Int. J. Syst. Evol. Microbiol.">
        <title>The Global Catalogue of Microorganisms (GCM) 10K type strain sequencing project: providing services to taxonomists for standard genome sequencing and annotation.</title>
        <authorList>
            <consortium name="The Broad Institute Genomics Platform"/>
            <consortium name="The Broad Institute Genome Sequencing Center for Infectious Disease"/>
            <person name="Wu L."/>
            <person name="Ma J."/>
        </authorList>
    </citation>
    <scope>NUCLEOTIDE SEQUENCE [LARGE SCALE GENOMIC DNA]</scope>
    <source>
        <strain evidence="3">JCM 17841</strain>
    </source>
</reference>
<gene>
    <name evidence="2" type="ORF">GCM10023172_13170</name>
</gene>
<dbReference type="CDD" id="cd00102">
    <property type="entry name" value="IPT"/>
    <property type="match status" value="1"/>
</dbReference>
<dbReference type="InterPro" id="IPR014756">
    <property type="entry name" value="Ig_E-set"/>
</dbReference>
<dbReference type="InterPro" id="IPR002909">
    <property type="entry name" value="IPT_dom"/>
</dbReference>
<dbReference type="SUPFAM" id="SSF81296">
    <property type="entry name" value="E set domains"/>
    <property type="match status" value="1"/>
</dbReference>
<dbReference type="InterPro" id="IPR024079">
    <property type="entry name" value="MetalloPept_cat_dom_sf"/>
</dbReference>
<feature type="domain" description="IPT/TIG" evidence="1">
    <location>
        <begin position="172"/>
        <end position="278"/>
    </location>
</feature>
<keyword evidence="3" id="KW-1185">Reference proteome</keyword>
<evidence type="ECO:0000313" key="3">
    <source>
        <dbReference type="Proteomes" id="UP001501243"/>
    </source>
</evidence>
<organism evidence="2 3">
    <name type="scientific">Hymenobacter ginsengisoli</name>
    <dbReference type="NCBI Taxonomy" id="1051626"/>
    <lineage>
        <taxon>Bacteria</taxon>
        <taxon>Pseudomonadati</taxon>
        <taxon>Bacteroidota</taxon>
        <taxon>Cytophagia</taxon>
        <taxon>Cytophagales</taxon>
        <taxon>Hymenobacteraceae</taxon>
        <taxon>Hymenobacter</taxon>
    </lineage>
</organism>
<protein>
    <recommendedName>
        <fullName evidence="1">IPT/TIG domain-containing protein</fullName>
    </recommendedName>
</protein>
<dbReference type="InterPro" id="IPR026444">
    <property type="entry name" value="Secre_tail"/>
</dbReference>
<proteinExistence type="predicted"/>
<dbReference type="SUPFAM" id="SSF55486">
    <property type="entry name" value="Metalloproteases ('zincins'), catalytic domain"/>
    <property type="match status" value="1"/>
</dbReference>
<sequence>MLAPVPLSQRSQQATLVVEARVASQQVADLGGHLVTRNTLEVFKVFRGQLPAGPLSLLTQGGTLGLRREDVSGALQLLTGQQGIFFLEADPSQPGERRAYAGPQGFIRYDLADLTASEPFGRYASIGQALYEAVQAGAGTTYRTVAANSALTTATQRRSLRAAAGPLATAIPAISSFSPSAVTAGTSTANRSSADGVLTINGSGFNATQGTGYVEFRNADDGGATYIRPVAGAYLLWSDTQIQVQVPSASNTAGTGTVRVTNSDANTAASASPLTVTYALTSVSSSFTGTAQPYSVRLAGTSETDNVASNPTGYLLHYTTSTTAGTQVPAAARTSFETALASWHCQAGANRSLGADASPTAAAADGVNLVAFGSLSTGVLGVTNSYYQGCYVGSAVNWDLIETDYTFTNAAAINWYYGSGTPAPTDYDFQSVALHELGHGILLSHIISSTGVMNYSISNGQTKRTLDANTDLAAATSETTYSTAATMHCAAAYTGRTILTYSSSSCVLPVELVAFTARHVPGQGTLLSWGTALESNSAAFVVESQADPTTSAWQAVAQVAAASSSTSPRQYQARDMRPLAGTCYYRLRQVDLDGKVAYSPVVSVSATATELVAYPNPATGTVHLSGPLAPGSAAQVRLLDATGRCMASATGPAGRAAFDLPLASVPAGLYVLEWDGGAGRAHTRLVVQ</sequence>
<dbReference type="Gene3D" id="2.60.40.10">
    <property type="entry name" value="Immunoglobulins"/>
    <property type="match status" value="1"/>
</dbReference>
<accession>A0ABP8Q7T1</accession>
<dbReference type="Gene3D" id="3.40.390.10">
    <property type="entry name" value="Collagenase (Catalytic Domain)"/>
    <property type="match status" value="1"/>
</dbReference>